<accession>A0A8J3AJF2</accession>
<feature type="domain" description="IDEAL" evidence="1">
    <location>
        <begin position="65"/>
        <end position="100"/>
    </location>
</feature>
<comment type="caution">
    <text evidence="2">The sequence shown here is derived from an EMBL/GenBank/DDBJ whole genome shotgun (WGS) entry which is preliminary data.</text>
</comment>
<dbReference type="InterPro" id="IPR027393">
    <property type="entry name" value="Virus_scaffolding_prot_C"/>
</dbReference>
<sequence>MNINNETILKTGDWVKGKSADGELVIGYIDSLTNLDEIVKVNVITSDNKTTVGKTIHMRNKNVKKMPDSKVANKEQVRFLIDLALSTGDEDWFNELSSQLNSMRQLVSGVK</sequence>
<evidence type="ECO:0000259" key="1">
    <source>
        <dbReference type="SMART" id="SM00914"/>
    </source>
</evidence>
<dbReference type="AlphaFoldDB" id="A0A8J3AJF2"/>
<evidence type="ECO:0000313" key="2">
    <source>
        <dbReference type="EMBL" id="GGI13899.1"/>
    </source>
</evidence>
<dbReference type="Gene3D" id="4.10.810.10">
    <property type="entry name" value="Virus Scaffolding Protein, Chain A"/>
    <property type="match status" value="1"/>
</dbReference>
<dbReference type="InterPro" id="IPR014957">
    <property type="entry name" value="IDEAL_dom"/>
</dbReference>
<dbReference type="OrthoDB" id="2427704at2"/>
<protein>
    <recommendedName>
        <fullName evidence="1">IDEAL domain-containing protein</fullName>
    </recommendedName>
</protein>
<dbReference type="EMBL" id="BMHB01000001">
    <property type="protein sequence ID" value="GGI13899.1"/>
    <property type="molecule type" value="Genomic_DNA"/>
</dbReference>
<gene>
    <name evidence="2" type="ORF">GCM10007380_20220</name>
</gene>
<name>A0A8J3AJF2_9BACI</name>
<dbReference type="Pfam" id="PF08858">
    <property type="entry name" value="IDEAL"/>
    <property type="match status" value="1"/>
</dbReference>
<reference evidence="3" key="1">
    <citation type="journal article" date="2019" name="Int. J. Syst. Evol. Microbiol.">
        <title>The Global Catalogue of Microorganisms (GCM) 10K type strain sequencing project: providing services to taxonomists for standard genome sequencing and annotation.</title>
        <authorList>
            <consortium name="The Broad Institute Genomics Platform"/>
            <consortium name="The Broad Institute Genome Sequencing Center for Infectious Disease"/>
            <person name="Wu L."/>
            <person name="Ma J."/>
        </authorList>
    </citation>
    <scope>NUCLEOTIDE SEQUENCE [LARGE SCALE GENOMIC DNA]</scope>
    <source>
        <strain evidence="3">CGMCC 1.14993</strain>
    </source>
</reference>
<dbReference type="SMART" id="SM00914">
    <property type="entry name" value="IDEAL"/>
    <property type="match status" value="1"/>
</dbReference>
<proteinExistence type="predicted"/>
<keyword evidence="3" id="KW-1185">Reference proteome</keyword>
<evidence type="ECO:0000313" key="3">
    <source>
        <dbReference type="Proteomes" id="UP000626244"/>
    </source>
</evidence>
<dbReference type="Proteomes" id="UP000626244">
    <property type="component" value="Unassembled WGS sequence"/>
</dbReference>
<organism evidence="2 3">
    <name type="scientific">Gottfriedia solisilvae</name>
    <dbReference type="NCBI Taxonomy" id="1516104"/>
    <lineage>
        <taxon>Bacteria</taxon>
        <taxon>Bacillati</taxon>
        <taxon>Bacillota</taxon>
        <taxon>Bacilli</taxon>
        <taxon>Bacillales</taxon>
        <taxon>Bacillaceae</taxon>
        <taxon>Gottfriedia</taxon>
    </lineage>
</organism>
<dbReference type="RefSeq" id="WP_087998389.1">
    <property type="nucleotide sequence ID" value="NZ_BMHB01000001.1"/>
</dbReference>